<dbReference type="EMBL" id="NASK01000056">
    <property type="protein sequence ID" value="OTQ53533.1"/>
    <property type="molecule type" value="Genomic_DNA"/>
</dbReference>
<accession>A0A242NX81</accession>
<sequence length="399" mass="47359">MSKKIELLLNPYRQLEAWYLYYLYSLEYGERCLSALQAVHDKMIEYDRLNKKHYAFTLQKRALYKFWMDIPITQFIDPYLSNLKEKVLFKRKYPNQPVNFISGLSDTFMRFKDESQHFFDEAQPQGIDPDAVGEINDLLEKANTLDNRIKQLRSDRGGDPVLSVVRDLFDHKVRDYWDVFVAKDANNSLTQSCLIEPEVYPNYLIHWAETYPTGRPITHTGVWMPEHNYMPMFYYDEPLDELLEIDYPQEKIILGPKEYGLKPTFNYKTETSTSQGNMRSPTIWTFIEEIPPNTEGIPNNPLRLEHLRIPQPQQDSLITLLGGEEASESGLWHCPNMDNNLSAKQYFKRGDILPKGFNRIHEAYVWHYRPEQNYNCSETYQDVVERYKKFYFQFKQQVK</sequence>
<protein>
    <submittedName>
        <fullName evidence="1">Uncharacterized protein</fullName>
    </submittedName>
</protein>
<proteinExistence type="predicted"/>
<dbReference type="AlphaFoldDB" id="A0A242NX81"/>
<reference evidence="1 2" key="1">
    <citation type="submission" date="2017-03" db="EMBL/GenBank/DDBJ databases">
        <title>Comparative genomics of honeybee gut symbionts reveal geographically distinct and subgroup specific antibiotic resistance.</title>
        <authorList>
            <person name="Ludvigsen J."/>
            <person name="Porcellato D."/>
            <person name="Labee-Lund T.M."/>
            <person name="Amdam G.V."/>
            <person name="Rudi K."/>
        </authorList>
    </citation>
    <scope>NUCLEOTIDE SEQUENCE [LARGE SCALE GENOMIC DNA]</scope>
    <source>
        <strain evidence="1 2">A-4-12</strain>
    </source>
</reference>
<evidence type="ECO:0000313" key="2">
    <source>
        <dbReference type="Proteomes" id="UP000194968"/>
    </source>
</evidence>
<comment type="caution">
    <text evidence="1">The sequence shown here is derived from an EMBL/GenBank/DDBJ whole genome shotgun (WGS) entry which is preliminary data.</text>
</comment>
<gene>
    <name evidence="1" type="ORF">B6D06_00780</name>
</gene>
<dbReference type="Proteomes" id="UP000194968">
    <property type="component" value="Unassembled WGS sequence"/>
</dbReference>
<organism evidence="1 2">
    <name type="scientific">Gilliamella apis</name>
    <dbReference type="NCBI Taxonomy" id="1970738"/>
    <lineage>
        <taxon>Bacteria</taxon>
        <taxon>Pseudomonadati</taxon>
        <taxon>Pseudomonadota</taxon>
        <taxon>Gammaproteobacteria</taxon>
        <taxon>Orbales</taxon>
        <taxon>Orbaceae</taxon>
        <taxon>Gilliamella</taxon>
    </lineage>
</organism>
<evidence type="ECO:0000313" key="1">
    <source>
        <dbReference type="EMBL" id="OTQ53533.1"/>
    </source>
</evidence>
<dbReference type="OrthoDB" id="7068057at2"/>
<dbReference type="RefSeq" id="WP_086288211.1">
    <property type="nucleotide sequence ID" value="NZ_NASD01000019.1"/>
</dbReference>
<name>A0A242NX81_9GAMM</name>